<proteinExistence type="inferred from homology"/>
<evidence type="ECO:0000313" key="3">
    <source>
        <dbReference type="EMBL" id="TFU29447.1"/>
    </source>
</evidence>
<dbReference type="Gene3D" id="1.10.1220.10">
    <property type="entry name" value="Met repressor-like"/>
    <property type="match status" value="1"/>
</dbReference>
<keyword evidence="2" id="KW-1277">Toxin-antitoxin system</keyword>
<evidence type="ECO:0000256" key="1">
    <source>
        <dbReference type="ARBA" id="ARBA00010562"/>
    </source>
</evidence>
<dbReference type="RefSeq" id="WP_135053494.1">
    <property type="nucleotide sequence ID" value="NZ_CAKOCW010000098.1"/>
</dbReference>
<accession>A0A4Y9FJT9</accession>
<dbReference type="InterPro" id="IPR013321">
    <property type="entry name" value="Arc_rbn_hlx_hlx"/>
</dbReference>
<dbReference type="NCBIfam" id="TIGR02384">
    <property type="entry name" value="RelB_DinJ"/>
    <property type="match status" value="1"/>
</dbReference>
<dbReference type="Pfam" id="PF04221">
    <property type="entry name" value="RelB"/>
    <property type="match status" value="1"/>
</dbReference>
<dbReference type="PANTHER" id="PTHR38781">
    <property type="entry name" value="ANTITOXIN DINJ-RELATED"/>
    <property type="match status" value="1"/>
</dbReference>
<comment type="caution">
    <text evidence="3">The sequence shown here is derived from an EMBL/GenBank/DDBJ whole genome shotgun (WGS) entry which is preliminary data.</text>
</comment>
<dbReference type="InterPro" id="IPR007337">
    <property type="entry name" value="RelB/DinJ"/>
</dbReference>
<dbReference type="Proteomes" id="UP000297747">
    <property type="component" value="Unassembled WGS sequence"/>
</dbReference>
<evidence type="ECO:0000256" key="2">
    <source>
        <dbReference type="ARBA" id="ARBA00022649"/>
    </source>
</evidence>
<evidence type="ECO:0000313" key="4">
    <source>
        <dbReference type="Proteomes" id="UP000297747"/>
    </source>
</evidence>
<comment type="similarity">
    <text evidence="1">Belongs to the RelB/DinJ antitoxin family.</text>
</comment>
<dbReference type="EMBL" id="SPQA01000068">
    <property type="protein sequence ID" value="TFU29447.1"/>
    <property type="molecule type" value="Genomic_DNA"/>
</dbReference>
<dbReference type="PANTHER" id="PTHR38781:SF1">
    <property type="entry name" value="ANTITOXIN DINJ-RELATED"/>
    <property type="match status" value="1"/>
</dbReference>
<name>A0A4Y9FJT9_STRAI</name>
<dbReference type="GO" id="GO:0006351">
    <property type="term" value="P:DNA-templated transcription"/>
    <property type="evidence" value="ECO:0007669"/>
    <property type="project" value="TreeGrafter"/>
</dbReference>
<dbReference type="GO" id="GO:0006355">
    <property type="term" value="P:regulation of DNA-templated transcription"/>
    <property type="evidence" value="ECO:0007669"/>
    <property type="project" value="InterPro"/>
</dbReference>
<organism evidence="3 4">
    <name type="scientific">Streptococcus acidominimus</name>
    <dbReference type="NCBI Taxonomy" id="1326"/>
    <lineage>
        <taxon>Bacteria</taxon>
        <taxon>Bacillati</taxon>
        <taxon>Bacillota</taxon>
        <taxon>Bacilli</taxon>
        <taxon>Lactobacillales</taxon>
        <taxon>Streptococcaceae</taxon>
        <taxon>Streptococcus</taxon>
    </lineage>
</organism>
<reference evidence="3 4" key="1">
    <citation type="submission" date="2019-03" db="EMBL/GenBank/DDBJ databases">
        <title>Diversity of the mouse oral microbiome.</title>
        <authorList>
            <person name="Joseph S."/>
            <person name="Aduse-Opoku J."/>
            <person name="Curtis M."/>
            <person name="Wade W."/>
            <person name="Hashim A."/>
        </authorList>
    </citation>
    <scope>NUCLEOTIDE SEQUENCE [LARGE SCALE GENOMIC DNA]</scope>
    <source>
        <strain evidence="3 4">HT4</strain>
    </source>
</reference>
<gene>
    <name evidence="3" type="ORF">E4U01_10050</name>
</gene>
<dbReference type="AlphaFoldDB" id="A0A4Y9FJT9"/>
<protein>
    <submittedName>
        <fullName evidence="3">Type II toxin-antitoxin system RelB/DinJ family antitoxin</fullName>
    </submittedName>
</protein>
<sequence>MSTIAIRVDEELKDEATKLYKSMGLDMTTAIKLFLTQSVLTQSIPFTIKNYSTSDDREVVSDEELESARLWLKKYVKENANVRRLDVNNKEDMAFLFDEEW</sequence>